<feature type="transmembrane region" description="Helical" evidence="7">
    <location>
        <begin position="290"/>
        <end position="313"/>
    </location>
</feature>
<dbReference type="SUPFAM" id="SSF51735">
    <property type="entry name" value="NAD(P)-binding Rossmann-fold domains"/>
    <property type="match status" value="1"/>
</dbReference>
<feature type="domain" description="RCK N-terminal" evidence="9">
    <location>
        <begin position="430"/>
        <end position="539"/>
    </location>
</feature>
<reference evidence="10 11" key="1">
    <citation type="submission" date="2018-04" db="EMBL/GenBank/DDBJ databases">
        <title>Novel Campyloabacter and Helicobacter Species and Strains.</title>
        <authorList>
            <person name="Mannion A.J."/>
            <person name="Shen Z."/>
            <person name="Fox J.G."/>
        </authorList>
    </citation>
    <scope>NUCLEOTIDE SEQUENCE [LARGE SCALE GENOMIC DNA]</scope>
    <source>
        <strain evidence="10 11">MIT 12-6600</strain>
    </source>
</reference>
<dbReference type="GO" id="GO:0016020">
    <property type="term" value="C:membrane"/>
    <property type="evidence" value="ECO:0007669"/>
    <property type="project" value="UniProtKB-SubCell"/>
</dbReference>
<comment type="subcellular location">
    <subcellularLocation>
        <location evidence="1">Membrane</location>
        <topology evidence="1">Multi-pass membrane protein</topology>
    </subcellularLocation>
</comment>
<dbReference type="PANTHER" id="PTHR42751">
    <property type="entry name" value="SODIUM/HYDROGEN EXCHANGER FAMILY/TRKA DOMAIN PROTEIN"/>
    <property type="match status" value="1"/>
</dbReference>
<evidence type="ECO:0000256" key="7">
    <source>
        <dbReference type="SAM" id="Phobius"/>
    </source>
</evidence>
<dbReference type="AlphaFoldDB" id="A0A3D8IT59"/>
<evidence type="ECO:0000256" key="2">
    <source>
        <dbReference type="ARBA" id="ARBA00005551"/>
    </source>
</evidence>
<sequence>MDLVTTITLALALSVIFGIVFSKLKIPVLLGYIVTGVVVSHFVRLNSEDTEHLREIAEYGIVFLMFLIGVEFSFNKMRQMKQEVVFFGSMQLALSMALFFVGNYYFFGFGLHASLIIASALSLSSTAIVLKYLKDSRQIETGYGKSSVGILIMQDIAVIPILLMIAMMSNKDLVLSEMLLHTFISIAILLFVLFFPGKYLAKKILRFTAGMNTDEIFVAAVLLIVLGSSLISSYSGFSTSLGAFLAGMVISNTPYRYQVESVLVNFRDILLGVFFITIGMQVKLDFLMHYFFPIAILIVCTMLGKTLVVYAFLRFFCGDRIALKTALSLSQIGEFSFAVFLIASSHQVLNLKPEGGFIQYILPQGFLESITPEEIYQFLTLMVIFSMVATPFILEKLENLTNFTLTKLHILTEPTQQDLPSTTTDLRNHYIVCGYGNVGQEIVKKLQEHGKEYVAIDNNPTNVRSGLDKGDNVIFANLLYGNIFHQIGLQECAGVIIAIDSVYETRSIYDKIRTLAPACKIFTRMNAQGKKDGIDWLDFSAVIDEPSEIANMIVRVAIAQEEQ</sequence>
<dbReference type="GO" id="GO:0015297">
    <property type="term" value="F:antiporter activity"/>
    <property type="evidence" value="ECO:0007669"/>
    <property type="project" value="InterPro"/>
</dbReference>
<evidence type="ECO:0000259" key="9">
    <source>
        <dbReference type="Pfam" id="PF02254"/>
    </source>
</evidence>
<feature type="transmembrane region" description="Helical" evidence="7">
    <location>
        <begin position="216"/>
        <end position="234"/>
    </location>
</feature>
<evidence type="ECO:0000256" key="5">
    <source>
        <dbReference type="ARBA" id="ARBA00022989"/>
    </source>
</evidence>
<evidence type="ECO:0000256" key="1">
    <source>
        <dbReference type="ARBA" id="ARBA00004141"/>
    </source>
</evidence>
<evidence type="ECO:0000256" key="3">
    <source>
        <dbReference type="ARBA" id="ARBA00022448"/>
    </source>
</evidence>
<evidence type="ECO:0000313" key="10">
    <source>
        <dbReference type="EMBL" id="RDU67771.1"/>
    </source>
</evidence>
<gene>
    <name evidence="10" type="ORF">CQA54_02250</name>
</gene>
<organism evidence="10 11">
    <name type="scientific">Helicobacter equorum</name>
    <dbReference type="NCBI Taxonomy" id="361872"/>
    <lineage>
        <taxon>Bacteria</taxon>
        <taxon>Pseudomonadati</taxon>
        <taxon>Campylobacterota</taxon>
        <taxon>Epsilonproteobacteria</taxon>
        <taxon>Campylobacterales</taxon>
        <taxon>Helicobacteraceae</taxon>
        <taxon>Helicobacter</taxon>
    </lineage>
</organism>
<feature type="transmembrane region" description="Helical" evidence="7">
    <location>
        <begin position="113"/>
        <end position="133"/>
    </location>
</feature>
<evidence type="ECO:0000313" key="11">
    <source>
        <dbReference type="Proteomes" id="UP000256514"/>
    </source>
</evidence>
<keyword evidence="6 7" id="KW-0472">Membrane</keyword>
<keyword evidence="11" id="KW-1185">Reference proteome</keyword>
<dbReference type="GO" id="GO:0006813">
    <property type="term" value="P:potassium ion transport"/>
    <property type="evidence" value="ECO:0007669"/>
    <property type="project" value="InterPro"/>
</dbReference>
<evidence type="ECO:0000256" key="6">
    <source>
        <dbReference type="ARBA" id="ARBA00023136"/>
    </source>
</evidence>
<dbReference type="RefSeq" id="WP_115570597.1">
    <property type="nucleotide sequence ID" value="NZ_NXLT01000002.1"/>
</dbReference>
<feature type="transmembrane region" description="Helical" evidence="7">
    <location>
        <begin position="178"/>
        <end position="195"/>
    </location>
</feature>
<accession>A0A3D8IT59</accession>
<keyword evidence="4 7" id="KW-0812">Transmembrane</keyword>
<evidence type="ECO:0000259" key="8">
    <source>
        <dbReference type="Pfam" id="PF00999"/>
    </source>
</evidence>
<dbReference type="Gene3D" id="3.40.50.720">
    <property type="entry name" value="NAD(P)-binding Rossmann-like Domain"/>
    <property type="match status" value="1"/>
</dbReference>
<dbReference type="GO" id="GO:1902600">
    <property type="term" value="P:proton transmembrane transport"/>
    <property type="evidence" value="ECO:0007669"/>
    <property type="project" value="InterPro"/>
</dbReference>
<dbReference type="InterPro" id="IPR038770">
    <property type="entry name" value="Na+/solute_symporter_sf"/>
</dbReference>
<dbReference type="InterPro" id="IPR036291">
    <property type="entry name" value="NAD(P)-bd_dom_sf"/>
</dbReference>
<comment type="similarity">
    <text evidence="2">Belongs to the monovalent cation:proton antiporter 2 (CPA2) transporter (TC 2.A.37) family.</text>
</comment>
<dbReference type="Gene3D" id="1.20.1530.20">
    <property type="match status" value="1"/>
</dbReference>
<dbReference type="PANTHER" id="PTHR42751:SF3">
    <property type="entry name" value="SODIUM_GLUTAMATE SYMPORTER"/>
    <property type="match status" value="1"/>
</dbReference>
<name>A0A3D8IT59_9HELI</name>
<proteinExistence type="inferred from homology"/>
<dbReference type="OrthoDB" id="9781411at2"/>
<comment type="caution">
    <text evidence="10">The sequence shown here is derived from an EMBL/GenBank/DDBJ whole genome shotgun (WGS) entry which is preliminary data.</text>
</comment>
<dbReference type="EMBL" id="NXLT01000002">
    <property type="protein sequence ID" value="RDU67771.1"/>
    <property type="molecule type" value="Genomic_DNA"/>
</dbReference>
<feature type="domain" description="Cation/H+ exchanger transmembrane" evidence="8">
    <location>
        <begin position="13"/>
        <end position="393"/>
    </location>
</feature>
<feature type="transmembrane region" description="Helical" evidence="7">
    <location>
        <begin position="86"/>
        <end position="107"/>
    </location>
</feature>
<feature type="transmembrane region" description="Helical" evidence="7">
    <location>
        <begin position="325"/>
        <end position="343"/>
    </location>
</feature>
<dbReference type="InterPro" id="IPR006153">
    <property type="entry name" value="Cation/H_exchanger_TM"/>
</dbReference>
<dbReference type="Pfam" id="PF02254">
    <property type="entry name" value="TrkA_N"/>
    <property type="match status" value="1"/>
</dbReference>
<protein>
    <submittedName>
        <fullName evidence="10">Potassium transporter KefB</fullName>
    </submittedName>
</protein>
<feature type="transmembrane region" description="Helical" evidence="7">
    <location>
        <begin position="56"/>
        <end position="74"/>
    </location>
</feature>
<keyword evidence="3" id="KW-0813">Transport</keyword>
<dbReference type="InterPro" id="IPR003148">
    <property type="entry name" value="RCK_N"/>
</dbReference>
<dbReference type="Proteomes" id="UP000256514">
    <property type="component" value="Unassembled WGS sequence"/>
</dbReference>
<feature type="transmembrane region" description="Helical" evidence="7">
    <location>
        <begin position="375"/>
        <end position="394"/>
    </location>
</feature>
<keyword evidence="5 7" id="KW-1133">Transmembrane helix</keyword>
<feature type="transmembrane region" description="Helical" evidence="7">
    <location>
        <begin position="145"/>
        <end position="166"/>
    </location>
</feature>
<evidence type="ECO:0000256" key="4">
    <source>
        <dbReference type="ARBA" id="ARBA00022692"/>
    </source>
</evidence>
<dbReference type="Pfam" id="PF00999">
    <property type="entry name" value="Na_H_Exchanger"/>
    <property type="match status" value="1"/>
</dbReference>